<dbReference type="InterPro" id="IPR004263">
    <property type="entry name" value="Exostosin"/>
</dbReference>
<evidence type="ECO:0000259" key="3">
    <source>
        <dbReference type="Pfam" id="PF03016"/>
    </source>
</evidence>
<feature type="compositionally biased region" description="Acidic residues" evidence="2">
    <location>
        <begin position="12"/>
        <end position="32"/>
    </location>
</feature>
<dbReference type="EMBL" id="HBIN01006869">
    <property type="protein sequence ID" value="CAE0434733.1"/>
    <property type="molecule type" value="Transcribed_RNA"/>
</dbReference>
<evidence type="ECO:0000313" key="4">
    <source>
        <dbReference type="EMBL" id="CAE0434731.1"/>
    </source>
</evidence>
<evidence type="ECO:0000256" key="1">
    <source>
        <dbReference type="ARBA" id="ARBA00010271"/>
    </source>
</evidence>
<evidence type="ECO:0000256" key="2">
    <source>
        <dbReference type="SAM" id="MobiDB-lite"/>
    </source>
</evidence>
<dbReference type="InterPro" id="IPR040911">
    <property type="entry name" value="Exostosin_GT47"/>
</dbReference>
<feature type="region of interest" description="Disordered" evidence="2">
    <location>
        <begin position="1"/>
        <end position="43"/>
    </location>
</feature>
<reference evidence="4" key="1">
    <citation type="submission" date="2021-01" db="EMBL/GenBank/DDBJ databases">
        <authorList>
            <person name="Corre E."/>
            <person name="Pelletier E."/>
            <person name="Niang G."/>
            <person name="Scheremetjew M."/>
            <person name="Finn R."/>
            <person name="Kale V."/>
            <person name="Holt S."/>
            <person name="Cochrane G."/>
            <person name="Meng A."/>
            <person name="Brown T."/>
            <person name="Cohen L."/>
        </authorList>
    </citation>
    <scope>NUCLEOTIDE SEQUENCE</scope>
    <source>
        <strain evidence="4">GSBS06</strain>
    </source>
</reference>
<comment type="similarity">
    <text evidence="1">Belongs to the glycosyltransferase 47 family.</text>
</comment>
<feature type="region of interest" description="Disordered" evidence="2">
    <location>
        <begin position="139"/>
        <end position="174"/>
    </location>
</feature>
<proteinExistence type="inferred from homology"/>
<sequence length="614" mass="69953">MISAKYSRVPAEENDGWNEEQETEDGDEDGDFEKENSRGGKLKSTCGKVSAFAGISKPYTVLVWISTLLFSLYVGVQIGKAGANSSNVAYRTSDDNSKQFHPTPVGNGKLSSTNYDNVDVALPQSQGIKIHGEYEIKDSDSDNDVYSDNKNDDSEFPSDDEIMMASSNTPSNSLNSDCEGRRVFLQRLPAMFNWKLCDLLFKEDATTYDYTCPQIDAFRPARLPKDQFPPSMLPFHDYLFDSSQFDVNSIINYRIEHSECRVFSREEADLVYNQVFLAPFAFAYWGNRFGIRGNKLVIQAMFEYLYHVMRTGQTPLPESVDILRRDVRAIQDDVKVITQLPDSKEWGTCNGCDHFMINSRISHDFHHFLHVAGGREEAFNHTEWDNVKFFAVEGSFIETEWPHFQGIPYPGHVHPSSLQSFNQLKTLLEERKRPYVMSMVMARRKNRNANINRCKEFPDVCYFMKCSVRKDDPCSKGAAFLLEVMANSRFCYEPHGDSPTRQGYFDAISMGCIPVVPDNTSFIGYNTHLPDASEYTIIAKTFDSAIEQITQMGEEGYQKMFTKLLEVVPRVLYAQQDADFDDSVTVLMKNLGCKVAKEKAEFQGIENYRLPSYC</sequence>
<dbReference type="PANTHER" id="PTHR11062:SF117">
    <property type="entry name" value="XYLOGLUCAN-SPECIFIC GALACTURONOSYLTRANSFERASE 1"/>
    <property type="match status" value="1"/>
</dbReference>
<dbReference type="Pfam" id="PF03016">
    <property type="entry name" value="Exostosin_GT47"/>
    <property type="match status" value="1"/>
</dbReference>
<organism evidence="4">
    <name type="scientific">Aplanochytrium stocchinoi</name>
    <dbReference type="NCBI Taxonomy" id="215587"/>
    <lineage>
        <taxon>Eukaryota</taxon>
        <taxon>Sar</taxon>
        <taxon>Stramenopiles</taxon>
        <taxon>Bigyra</taxon>
        <taxon>Labyrinthulomycetes</taxon>
        <taxon>Thraustochytrida</taxon>
        <taxon>Thraustochytriidae</taxon>
        <taxon>Aplanochytrium</taxon>
    </lineage>
</organism>
<dbReference type="EMBL" id="HBIN01006868">
    <property type="protein sequence ID" value="CAE0434732.1"/>
    <property type="molecule type" value="Transcribed_RNA"/>
</dbReference>
<feature type="compositionally biased region" description="Polar residues" evidence="2">
    <location>
        <begin position="165"/>
        <end position="174"/>
    </location>
</feature>
<feature type="domain" description="Exostosin GT47" evidence="3">
    <location>
        <begin position="332"/>
        <end position="533"/>
    </location>
</feature>
<dbReference type="EMBL" id="HBIN01006867">
    <property type="protein sequence ID" value="CAE0434731.1"/>
    <property type="molecule type" value="Transcribed_RNA"/>
</dbReference>
<gene>
    <name evidence="4" type="ORF">ASTO00021_LOCUS5027</name>
    <name evidence="5" type="ORF">ASTO00021_LOCUS5028</name>
    <name evidence="6" type="ORF">ASTO00021_LOCUS5029</name>
    <name evidence="7" type="ORF">ASTO00021_LOCUS5030</name>
</gene>
<dbReference type="AlphaFoldDB" id="A0A6S8B2Q1"/>
<dbReference type="GO" id="GO:0016757">
    <property type="term" value="F:glycosyltransferase activity"/>
    <property type="evidence" value="ECO:0007669"/>
    <property type="project" value="InterPro"/>
</dbReference>
<evidence type="ECO:0000313" key="5">
    <source>
        <dbReference type="EMBL" id="CAE0434732.1"/>
    </source>
</evidence>
<dbReference type="PANTHER" id="PTHR11062">
    <property type="entry name" value="EXOSTOSIN HEPARAN SULFATE GLYCOSYLTRANSFERASE -RELATED"/>
    <property type="match status" value="1"/>
</dbReference>
<evidence type="ECO:0000313" key="6">
    <source>
        <dbReference type="EMBL" id="CAE0434733.1"/>
    </source>
</evidence>
<accession>A0A6S8B2Q1</accession>
<evidence type="ECO:0000313" key="7">
    <source>
        <dbReference type="EMBL" id="CAE0434734.1"/>
    </source>
</evidence>
<protein>
    <recommendedName>
        <fullName evidence="3">Exostosin GT47 domain-containing protein</fullName>
    </recommendedName>
</protein>
<name>A0A6S8B2Q1_9STRA</name>
<feature type="region of interest" description="Disordered" evidence="2">
    <location>
        <begin position="90"/>
        <end position="112"/>
    </location>
</feature>
<dbReference type="EMBL" id="HBIN01006870">
    <property type="protein sequence ID" value="CAE0434734.1"/>
    <property type="molecule type" value="Transcribed_RNA"/>
</dbReference>